<organism evidence="1 2">
    <name type="scientific">Saltatorellus ferox</name>
    <dbReference type="NCBI Taxonomy" id="2528018"/>
    <lineage>
        <taxon>Bacteria</taxon>
        <taxon>Pseudomonadati</taxon>
        <taxon>Planctomycetota</taxon>
        <taxon>Planctomycetia</taxon>
        <taxon>Planctomycetia incertae sedis</taxon>
        <taxon>Saltatorellus</taxon>
    </lineage>
</organism>
<evidence type="ECO:0000313" key="1">
    <source>
        <dbReference type="EMBL" id="QDV05295.1"/>
    </source>
</evidence>
<dbReference type="EMBL" id="CP036434">
    <property type="protein sequence ID" value="QDV05295.1"/>
    <property type="molecule type" value="Genomic_DNA"/>
</dbReference>
<gene>
    <name evidence="1" type="ORF">Poly30_07910</name>
</gene>
<dbReference type="OrthoDB" id="9769023at2"/>
<sequence length="457" mass="48649">MLNVSPPTAPTPPRGVRTFAALLLGAAFVGCQSYNDRVSAPLSAFERGDFAAAEQGFANTDTTGSAFLSGAEAGMAAFVEGDFEAALSHFHRAQAASESIDDRAALGLNSLRESIATLALNEGQADYDGEGYERVMLHAMLGMSYLAQGRAEDVLVEARRVDEILTTEEELYETEYAAGGIGHLLSALAYELIGKPGEAYIDYQRLADKNLGGSLVSSALLRLAKSENRRDDLARFQQQWGEGADVPKDWPSVVVIAGLGIGPAKQEFKLDIPLPGGVFSMAVPKFAQGRAPTSALELGFPETSTRVRTSVVENVSQVARKNLDDRIALITARSAGRGLLKRQLADQMRDNKRGTALGLLADVFTVTTERADLRAWRTLPDSWAAARAFLPPNEPTFIQLSEVGGATVDLGTYQLLEGETMFVLARALDSGLVAHVVGGERIEPATAAVIGPASPAP</sequence>
<dbReference type="Gene3D" id="1.25.40.10">
    <property type="entry name" value="Tetratricopeptide repeat domain"/>
    <property type="match status" value="1"/>
</dbReference>
<protein>
    <recommendedName>
        <fullName evidence="3">Tetratricopeptide repeat protein</fullName>
    </recommendedName>
</protein>
<dbReference type="AlphaFoldDB" id="A0A518EMH7"/>
<reference evidence="1 2" key="1">
    <citation type="submission" date="2019-02" db="EMBL/GenBank/DDBJ databases">
        <title>Deep-cultivation of Planctomycetes and their phenomic and genomic characterization uncovers novel biology.</title>
        <authorList>
            <person name="Wiegand S."/>
            <person name="Jogler M."/>
            <person name="Boedeker C."/>
            <person name="Pinto D."/>
            <person name="Vollmers J."/>
            <person name="Rivas-Marin E."/>
            <person name="Kohn T."/>
            <person name="Peeters S.H."/>
            <person name="Heuer A."/>
            <person name="Rast P."/>
            <person name="Oberbeckmann S."/>
            <person name="Bunk B."/>
            <person name="Jeske O."/>
            <person name="Meyerdierks A."/>
            <person name="Storesund J.E."/>
            <person name="Kallscheuer N."/>
            <person name="Luecker S."/>
            <person name="Lage O.M."/>
            <person name="Pohl T."/>
            <person name="Merkel B.J."/>
            <person name="Hornburger P."/>
            <person name="Mueller R.-W."/>
            <person name="Bruemmer F."/>
            <person name="Labrenz M."/>
            <person name="Spormann A.M."/>
            <person name="Op den Camp H."/>
            <person name="Overmann J."/>
            <person name="Amann R."/>
            <person name="Jetten M.S.M."/>
            <person name="Mascher T."/>
            <person name="Medema M.H."/>
            <person name="Devos D.P."/>
            <person name="Kaster A.-K."/>
            <person name="Ovreas L."/>
            <person name="Rohde M."/>
            <person name="Galperin M.Y."/>
            <person name="Jogler C."/>
        </authorList>
    </citation>
    <scope>NUCLEOTIDE SEQUENCE [LARGE SCALE GENOMIC DNA]</scope>
    <source>
        <strain evidence="1 2">Poly30</strain>
    </source>
</reference>
<name>A0A518EMH7_9BACT</name>
<dbReference type="InterPro" id="IPR011990">
    <property type="entry name" value="TPR-like_helical_dom_sf"/>
</dbReference>
<accession>A0A518EMH7</accession>
<evidence type="ECO:0008006" key="3">
    <source>
        <dbReference type="Google" id="ProtNLM"/>
    </source>
</evidence>
<keyword evidence="2" id="KW-1185">Reference proteome</keyword>
<dbReference type="SUPFAM" id="SSF48452">
    <property type="entry name" value="TPR-like"/>
    <property type="match status" value="1"/>
</dbReference>
<proteinExistence type="predicted"/>
<dbReference type="Proteomes" id="UP000320390">
    <property type="component" value="Chromosome"/>
</dbReference>
<evidence type="ECO:0000313" key="2">
    <source>
        <dbReference type="Proteomes" id="UP000320390"/>
    </source>
</evidence>
<dbReference type="RefSeq" id="WP_145194709.1">
    <property type="nucleotide sequence ID" value="NZ_CP036434.1"/>
</dbReference>